<keyword evidence="7" id="KW-0809">Transit peptide</keyword>
<dbReference type="InterPro" id="IPR019133">
    <property type="entry name" value="MIC60"/>
</dbReference>
<name>A0ABR4ESF8_9PEZI</name>
<keyword evidence="11 13" id="KW-0472">Membrane</keyword>
<feature type="compositionally biased region" description="Polar residues" evidence="14">
    <location>
        <begin position="58"/>
        <end position="68"/>
    </location>
</feature>
<reference evidence="15 16" key="1">
    <citation type="submission" date="2024-03" db="EMBL/GenBank/DDBJ databases">
        <title>A high-quality draft genome sequence of Diaporthe vaccinii, a causative agent of upright dieback and viscid rot disease in cranberry plants.</title>
        <authorList>
            <person name="Sarrasin M."/>
            <person name="Lang B.F."/>
            <person name="Burger G."/>
        </authorList>
    </citation>
    <scope>NUCLEOTIDE SEQUENCE [LARGE SCALE GENOMIC DNA]</scope>
    <source>
        <strain evidence="15 16">IS7</strain>
    </source>
</reference>
<evidence type="ECO:0000256" key="1">
    <source>
        <dbReference type="ARBA" id="ARBA00004434"/>
    </source>
</evidence>
<sequence length="657" mass="72421">MLRTSLRSVRGLSIRSVAAASGRQWQAASAARPAGLVARRYFADEKTPASQVPKPPASETNTASTSQTPLPPLENDIDAKSIPAENVPLTPPAPEDLGAVTKEEKSTSPPPPPPPAGKGFFRTLRNYVLTLVFLGAVAFGGGVWYSRINDSFHDFFTEYVPYGEQAVLYLEEAEFRKRFPNISNRGTGARRDTGEAVRIPAQSGMSWRVADSGEPAGRQSSAVDKTAAAKKEAKVKEPQPKAQPKKETPKPEEPKKAAPVAVAPVAATSDFKPPEVNEPSRFPPTAPLEPIYFPNVNEPVVQDLAYMLNDIIAVINADGAHSKYGSSIEKAKSQLKKVTSEIDQIKAKVESDAAARVKERVQDFDKAANDLVTRVESAMAAQEVGWQREFDEEIKKLKEVHDQRIKVMTDRERQVNEERLNNKLLEQAIELKRLFAKEIQQRVEQERDGRLGKLDELSKSVKDLEKLAGGWNEVIDTNLRTQQLHVAVEAVRASLQDSAHPRPFIKELVALREIAAEDTVVNAAISSINPSAYQRGIFSHQDLTDRFRRVATEVRKASLLPEDAGVASHASSLLLSKVMFKKQGLAAGDDVESVLTRTQTFLEEGDLDNAAREMNGLTGWAKTLSRDWLGEVRKVLEVRQALEVIQTEARLQSLKVE</sequence>
<keyword evidence="10 13" id="KW-0496">Mitochondrion</keyword>
<evidence type="ECO:0000313" key="16">
    <source>
        <dbReference type="Proteomes" id="UP001600888"/>
    </source>
</evidence>
<comment type="subcellular location">
    <subcellularLocation>
        <location evidence="1 13">Mitochondrion inner membrane</location>
        <topology evidence="1 13">Single-pass membrane protein</topology>
    </subcellularLocation>
</comment>
<feature type="compositionally biased region" description="Basic and acidic residues" evidence="14">
    <location>
        <begin position="227"/>
        <end position="256"/>
    </location>
</feature>
<evidence type="ECO:0000313" key="15">
    <source>
        <dbReference type="EMBL" id="KAL2285364.1"/>
    </source>
</evidence>
<dbReference type="Proteomes" id="UP001600888">
    <property type="component" value="Unassembled WGS sequence"/>
</dbReference>
<feature type="region of interest" description="Disordered" evidence="14">
    <location>
        <begin position="184"/>
        <end position="261"/>
    </location>
</feature>
<dbReference type="EMBL" id="JBAWTH010000031">
    <property type="protein sequence ID" value="KAL2285364.1"/>
    <property type="molecule type" value="Genomic_DNA"/>
</dbReference>
<proteinExistence type="inferred from homology"/>
<evidence type="ECO:0000256" key="9">
    <source>
        <dbReference type="ARBA" id="ARBA00023054"/>
    </source>
</evidence>
<organism evidence="15 16">
    <name type="scientific">Diaporthe vaccinii</name>
    <dbReference type="NCBI Taxonomy" id="105482"/>
    <lineage>
        <taxon>Eukaryota</taxon>
        <taxon>Fungi</taxon>
        <taxon>Dikarya</taxon>
        <taxon>Ascomycota</taxon>
        <taxon>Pezizomycotina</taxon>
        <taxon>Sordariomycetes</taxon>
        <taxon>Sordariomycetidae</taxon>
        <taxon>Diaporthales</taxon>
        <taxon>Diaporthaceae</taxon>
        <taxon>Diaporthe</taxon>
        <taxon>Diaporthe eres species complex</taxon>
    </lineage>
</organism>
<keyword evidence="9" id="KW-0175">Coiled coil</keyword>
<evidence type="ECO:0000256" key="11">
    <source>
        <dbReference type="ARBA" id="ARBA00023136"/>
    </source>
</evidence>
<keyword evidence="16" id="KW-1185">Reference proteome</keyword>
<feature type="region of interest" description="Disordered" evidence="14">
    <location>
        <begin position="45"/>
        <end position="118"/>
    </location>
</feature>
<dbReference type="PANTHER" id="PTHR15415:SF7">
    <property type="entry name" value="MICOS COMPLEX SUBUNIT MIC60"/>
    <property type="match status" value="1"/>
</dbReference>
<comment type="subunit">
    <text evidence="3 13">Component of the mitochondrial contact site and cristae organizing system (MICOS) complex.</text>
</comment>
<comment type="function">
    <text evidence="12">Component of the MICOS complex, a large protein complex of the mitochondrial inner membrane that plays crucial roles in the maintenance of crista junctions, inner membrane architecture, and formation of contact sites to the outer membrane. Plays a role in keeping cristae membranes connected to the inner boundary membrane. Also promotes protein import via the mitochondrial intermembrane space assembly (MIA) pathway.</text>
</comment>
<evidence type="ECO:0000256" key="13">
    <source>
        <dbReference type="RuleBase" id="RU363000"/>
    </source>
</evidence>
<keyword evidence="6 13" id="KW-0999">Mitochondrion inner membrane</keyword>
<dbReference type="PANTHER" id="PTHR15415">
    <property type="entry name" value="MITOFILIN"/>
    <property type="match status" value="1"/>
</dbReference>
<evidence type="ECO:0000256" key="7">
    <source>
        <dbReference type="ARBA" id="ARBA00022946"/>
    </source>
</evidence>
<evidence type="ECO:0000256" key="5">
    <source>
        <dbReference type="ARBA" id="ARBA00022692"/>
    </source>
</evidence>
<dbReference type="Pfam" id="PF09731">
    <property type="entry name" value="Mitofilin"/>
    <property type="match status" value="2"/>
</dbReference>
<evidence type="ECO:0000256" key="8">
    <source>
        <dbReference type="ARBA" id="ARBA00022989"/>
    </source>
</evidence>
<protein>
    <recommendedName>
        <fullName evidence="4 13">MICOS complex subunit MIC60</fullName>
    </recommendedName>
    <alternativeName>
        <fullName evidence="13">Mitofilin</fullName>
    </alternativeName>
</protein>
<evidence type="ECO:0000256" key="3">
    <source>
        <dbReference type="ARBA" id="ARBA00011875"/>
    </source>
</evidence>
<comment type="caution">
    <text evidence="15">The sequence shown here is derived from an EMBL/GenBank/DDBJ whole genome shotgun (WGS) entry which is preliminary data.</text>
</comment>
<evidence type="ECO:0000256" key="14">
    <source>
        <dbReference type="SAM" id="MobiDB-lite"/>
    </source>
</evidence>
<keyword evidence="8 13" id="KW-1133">Transmembrane helix</keyword>
<evidence type="ECO:0000256" key="10">
    <source>
        <dbReference type="ARBA" id="ARBA00023128"/>
    </source>
</evidence>
<accession>A0ABR4ESF8</accession>
<evidence type="ECO:0000256" key="4">
    <source>
        <dbReference type="ARBA" id="ARBA00018116"/>
    </source>
</evidence>
<evidence type="ECO:0000256" key="6">
    <source>
        <dbReference type="ARBA" id="ARBA00022792"/>
    </source>
</evidence>
<evidence type="ECO:0000256" key="12">
    <source>
        <dbReference type="ARBA" id="ARBA00025571"/>
    </source>
</evidence>
<gene>
    <name evidence="15" type="ORF">FJTKL_08283</name>
</gene>
<comment type="similarity">
    <text evidence="2 13">Belongs to the MICOS complex subunit Mic60 family.</text>
</comment>
<keyword evidence="5 13" id="KW-0812">Transmembrane</keyword>
<feature type="transmembrane region" description="Helical" evidence="13">
    <location>
        <begin position="127"/>
        <end position="145"/>
    </location>
</feature>
<evidence type="ECO:0000256" key="2">
    <source>
        <dbReference type="ARBA" id="ARBA00010877"/>
    </source>
</evidence>